<accession>A0A087XD50</accession>
<evidence type="ECO:0000313" key="3">
    <source>
        <dbReference type="Proteomes" id="UP000028760"/>
    </source>
</evidence>
<evidence type="ECO:0000313" key="2">
    <source>
        <dbReference type="Ensembl" id="ENSPFOP00000003703.1"/>
    </source>
</evidence>
<keyword evidence="3" id="KW-1185">Reference proteome</keyword>
<feature type="transmembrane region" description="Helical" evidence="1">
    <location>
        <begin position="35"/>
        <end position="63"/>
    </location>
</feature>
<organism evidence="2 3">
    <name type="scientific">Poecilia formosa</name>
    <name type="common">Amazon molly</name>
    <name type="synonym">Limia formosa</name>
    <dbReference type="NCBI Taxonomy" id="48698"/>
    <lineage>
        <taxon>Eukaryota</taxon>
        <taxon>Metazoa</taxon>
        <taxon>Chordata</taxon>
        <taxon>Craniata</taxon>
        <taxon>Vertebrata</taxon>
        <taxon>Euteleostomi</taxon>
        <taxon>Actinopterygii</taxon>
        <taxon>Neopterygii</taxon>
        <taxon>Teleostei</taxon>
        <taxon>Neoteleostei</taxon>
        <taxon>Acanthomorphata</taxon>
        <taxon>Ovalentaria</taxon>
        <taxon>Atherinomorphae</taxon>
        <taxon>Cyprinodontiformes</taxon>
        <taxon>Poeciliidae</taxon>
        <taxon>Poeciliinae</taxon>
        <taxon>Poecilia</taxon>
    </lineage>
</organism>
<dbReference type="Ensembl" id="ENSPFOT00000003711.1">
    <property type="protein sequence ID" value="ENSPFOP00000003703.1"/>
    <property type="gene ID" value="ENSPFOG00000003857.1"/>
</dbReference>
<keyword evidence="1" id="KW-1133">Transmembrane helix</keyword>
<dbReference type="EMBL" id="AYCK01018767">
    <property type="status" value="NOT_ANNOTATED_CDS"/>
    <property type="molecule type" value="Genomic_DNA"/>
</dbReference>
<proteinExistence type="predicted"/>
<dbReference type="eggNOG" id="ENOG502SQN9">
    <property type="taxonomic scope" value="Eukaryota"/>
</dbReference>
<sequence length="195" mass="20407">MLAVAAAKVVVAVAATVAASLVAIAASVRSTVPSVAATVVAATAAISVVVASAIFPASVAILISSHAAARSAPRRHCVPARGLHLLFSQGFLHLHFVSINGVKLHHHGLICRVMVGEVHESEAPLLPRLLLGDDFRLLHLAVLREIVGQMLLFDVVFQPTDENSLYLHRVTVDGVRPSSHGGVGLLRRGVGNKAE</sequence>
<dbReference type="AlphaFoldDB" id="A0A087XD50"/>
<reference evidence="2" key="2">
    <citation type="submission" date="2025-08" db="UniProtKB">
        <authorList>
            <consortium name="Ensembl"/>
        </authorList>
    </citation>
    <scope>IDENTIFICATION</scope>
</reference>
<dbReference type="Proteomes" id="UP000028760">
    <property type="component" value="Unassembled WGS sequence"/>
</dbReference>
<name>A0A087XD50_POEFO</name>
<evidence type="ECO:0000256" key="1">
    <source>
        <dbReference type="SAM" id="Phobius"/>
    </source>
</evidence>
<reference evidence="2" key="3">
    <citation type="submission" date="2025-09" db="UniProtKB">
        <authorList>
            <consortium name="Ensembl"/>
        </authorList>
    </citation>
    <scope>IDENTIFICATION</scope>
</reference>
<protein>
    <submittedName>
        <fullName evidence="2">Uncharacterized protein</fullName>
    </submittedName>
</protein>
<reference evidence="3" key="1">
    <citation type="submission" date="2013-10" db="EMBL/GenBank/DDBJ databases">
        <authorList>
            <person name="Schartl M."/>
            <person name="Warren W."/>
        </authorList>
    </citation>
    <scope>NUCLEOTIDE SEQUENCE [LARGE SCALE GENOMIC DNA]</scope>
    <source>
        <strain evidence="3">female</strain>
    </source>
</reference>
<keyword evidence="1" id="KW-0472">Membrane</keyword>
<keyword evidence="1" id="KW-0812">Transmembrane</keyword>